<dbReference type="SUPFAM" id="SSF53649">
    <property type="entry name" value="Alkaline phosphatase-like"/>
    <property type="match status" value="1"/>
</dbReference>
<feature type="domain" description="N-sulphoglucosamine sulphohydrolase C-terminal" evidence="1">
    <location>
        <begin position="67"/>
        <end position="118"/>
    </location>
</feature>
<feature type="non-terminal residue" evidence="2">
    <location>
        <position position="1"/>
    </location>
</feature>
<name>A0ABS7CEZ1_9BACL</name>
<keyword evidence="3" id="KW-1185">Reference proteome</keyword>
<dbReference type="Pfam" id="PF16347">
    <property type="entry name" value="SGSH_C"/>
    <property type="match status" value="1"/>
</dbReference>
<dbReference type="Proteomes" id="UP001519887">
    <property type="component" value="Unassembled WGS sequence"/>
</dbReference>
<dbReference type="InterPro" id="IPR032506">
    <property type="entry name" value="SGSH_C"/>
</dbReference>
<dbReference type="InterPro" id="IPR017850">
    <property type="entry name" value="Alkaline_phosphatase_core_sf"/>
</dbReference>
<comment type="caution">
    <text evidence="2">The sequence shown here is derived from an EMBL/GenBank/DDBJ whole genome shotgun (WGS) entry which is preliminary data.</text>
</comment>
<reference evidence="2 3" key="1">
    <citation type="submission" date="2021-07" db="EMBL/GenBank/DDBJ databases">
        <title>Paenibacillus radiodurans sp. nov., isolated from the southeastern edge of Tengger Desert.</title>
        <authorList>
            <person name="Zhang G."/>
        </authorList>
    </citation>
    <scope>NUCLEOTIDE SEQUENCE [LARGE SCALE GENOMIC DNA]</scope>
    <source>
        <strain evidence="2 3">CCM 7311</strain>
    </source>
</reference>
<dbReference type="EMBL" id="JAHZIK010001675">
    <property type="protein sequence ID" value="MBW7459503.1"/>
    <property type="molecule type" value="Genomic_DNA"/>
</dbReference>
<dbReference type="Gene3D" id="3.40.720.10">
    <property type="entry name" value="Alkaline Phosphatase, subunit A"/>
    <property type="match status" value="1"/>
</dbReference>
<protein>
    <submittedName>
        <fullName evidence="2">DUF4976 domain-containing protein</fullName>
    </submittedName>
</protein>
<proteinExistence type="predicted"/>
<evidence type="ECO:0000313" key="2">
    <source>
        <dbReference type="EMBL" id="MBW7459503.1"/>
    </source>
</evidence>
<evidence type="ECO:0000259" key="1">
    <source>
        <dbReference type="Pfam" id="PF16347"/>
    </source>
</evidence>
<evidence type="ECO:0000313" key="3">
    <source>
        <dbReference type="Proteomes" id="UP001519887"/>
    </source>
</evidence>
<organism evidence="2 3">
    <name type="scientific">Paenibacillus sepulcri</name>
    <dbReference type="NCBI Taxonomy" id="359917"/>
    <lineage>
        <taxon>Bacteria</taxon>
        <taxon>Bacillati</taxon>
        <taxon>Bacillota</taxon>
        <taxon>Bacilli</taxon>
        <taxon>Bacillales</taxon>
        <taxon>Paenibacillaceae</taxon>
        <taxon>Paenibacillus</taxon>
    </lineage>
</organism>
<gene>
    <name evidence="2" type="ORF">K0U00_36145</name>
</gene>
<sequence>HFGRSLLPVLAGVKDEHRDAVFTEGGRLFGETQAMELESTSMGTSSGLYWPRVGLQQLEGPEHTKAVMCRTRDYKYVRRHYERDELYDLKRDPMETDNRIDDPELQETAAFLKDRLLTFYLETADVVPLKTNKRS</sequence>
<accession>A0ABS7CEZ1</accession>